<protein>
    <submittedName>
        <fullName evidence="1">Uncharacterized protein</fullName>
    </submittedName>
</protein>
<dbReference type="STRING" id="315358.SERIO_v1c08470"/>
<name>A0A0H3XMW1_9MOLU</name>
<gene>
    <name evidence="1" type="ORF">SERIO_v1c08470</name>
</gene>
<sequence>MKHLLVLCGVIGLTTPLGSLITNNGEDVHTATLAPDGKNYLTPDYYGITVRLFINHQTWGTMWNEYYQDFNIKPPFEIANDYANIISKFPHAATIQPNITTYQRLAMIAYLNAYQIQSINAKGTKGVNILIGIFDTDYRLDSITLQ</sequence>
<dbReference type="AlphaFoldDB" id="A0A0H3XMW1"/>
<evidence type="ECO:0000313" key="1">
    <source>
        <dbReference type="EMBL" id="AKM54407.1"/>
    </source>
</evidence>
<reference evidence="2" key="2">
    <citation type="submission" date="2015-06" db="EMBL/GenBank/DDBJ databases">
        <title>Complete genome sequence of Spiroplasma eriocheiris TDA-040725-5 (DSM 21848).</title>
        <authorList>
            <person name="Lo W.-S."/>
            <person name="Kuo C.-H."/>
        </authorList>
    </citation>
    <scope>NUCLEOTIDE SEQUENCE [LARGE SCALE GENOMIC DNA]</scope>
    <source>
        <strain evidence="2">TDA-040725-5</strain>
    </source>
</reference>
<dbReference type="RefSeq" id="WP_047791611.1">
    <property type="nucleotide sequence ID" value="NZ_CP011856.1"/>
</dbReference>
<reference evidence="1 2" key="1">
    <citation type="journal article" date="2015" name="Genome Biol. Evol.">
        <title>Found and Lost: The Fates of Horizontally Acquired Genes in Arthropod-Symbiotic Spiroplasma.</title>
        <authorList>
            <person name="Lo W.S."/>
            <person name="Gasparich G.E."/>
            <person name="Kuo C.H."/>
        </authorList>
    </citation>
    <scope>NUCLEOTIDE SEQUENCE [LARGE SCALE GENOMIC DNA]</scope>
    <source>
        <strain evidence="2">TDA-040725-5</strain>
    </source>
</reference>
<accession>A0A0H3XMW1</accession>
<dbReference type="Proteomes" id="UP000035661">
    <property type="component" value="Chromosome"/>
</dbReference>
<evidence type="ECO:0000313" key="2">
    <source>
        <dbReference type="Proteomes" id="UP000035661"/>
    </source>
</evidence>
<keyword evidence="2" id="KW-1185">Reference proteome</keyword>
<organism evidence="1 2">
    <name type="scientific">Spiroplasma eriocheiris</name>
    <dbReference type="NCBI Taxonomy" id="315358"/>
    <lineage>
        <taxon>Bacteria</taxon>
        <taxon>Bacillati</taxon>
        <taxon>Mycoplasmatota</taxon>
        <taxon>Mollicutes</taxon>
        <taxon>Entomoplasmatales</taxon>
        <taxon>Spiroplasmataceae</taxon>
        <taxon>Spiroplasma</taxon>
    </lineage>
</organism>
<dbReference type="KEGG" id="seri:SERIO_v1c08470"/>
<dbReference type="EMBL" id="CP011856">
    <property type="protein sequence ID" value="AKM54407.1"/>
    <property type="molecule type" value="Genomic_DNA"/>
</dbReference>
<proteinExistence type="predicted"/>
<dbReference type="PATRIC" id="fig|743698.3.peg.853"/>